<dbReference type="Gramene" id="TuG1812G0300002274.01.T01">
    <property type="protein sequence ID" value="TuG1812G0300002274.01.T01.cds339697"/>
    <property type="gene ID" value="TuG1812G0300002274.01"/>
</dbReference>
<reference evidence="1" key="2">
    <citation type="submission" date="2018-03" db="EMBL/GenBank/DDBJ databases">
        <title>The Triticum urartu genome reveals the dynamic nature of wheat genome evolution.</title>
        <authorList>
            <person name="Ling H."/>
            <person name="Ma B."/>
            <person name="Shi X."/>
            <person name="Liu H."/>
            <person name="Dong L."/>
            <person name="Sun H."/>
            <person name="Cao Y."/>
            <person name="Gao Q."/>
            <person name="Zheng S."/>
            <person name="Li Y."/>
            <person name="Yu Y."/>
            <person name="Du H."/>
            <person name="Qi M."/>
            <person name="Li Y."/>
            <person name="Yu H."/>
            <person name="Cui Y."/>
            <person name="Wang N."/>
            <person name="Chen C."/>
            <person name="Wu H."/>
            <person name="Zhao Y."/>
            <person name="Zhang J."/>
            <person name="Li Y."/>
            <person name="Zhou W."/>
            <person name="Zhang B."/>
            <person name="Hu W."/>
            <person name="Eijk M."/>
            <person name="Tang J."/>
            <person name="Witsenboer H."/>
            <person name="Zhao S."/>
            <person name="Li Z."/>
            <person name="Zhang A."/>
            <person name="Wang D."/>
            <person name="Liang C."/>
        </authorList>
    </citation>
    <scope>NUCLEOTIDE SEQUENCE [LARGE SCALE GENOMIC DNA]</scope>
    <source>
        <strain evidence="1">cv. G1812</strain>
    </source>
</reference>
<evidence type="ECO:0000313" key="1">
    <source>
        <dbReference type="EnsemblPlants" id="TuG1812G0300002274.01.T01.cds339697"/>
    </source>
</evidence>
<accession>A0A8R7PSL2</accession>
<dbReference type="Proteomes" id="UP000015106">
    <property type="component" value="Chromosome 3"/>
</dbReference>
<dbReference type="AlphaFoldDB" id="A0A8R7PSL2"/>
<organism evidence="1 2">
    <name type="scientific">Triticum urartu</name>
    <name type="common">Red wild einkorn</name>
    <name type="synonym">Crithodium urartu</name>
    <dbReference type="NCBI Taxonomy" id="4572"/>
    <lineage>
        <taxon>Eukaryota</taxon>
        <taxon>Viridiplantae</taxon>
        <taxon>Streptophyta</taxon>
        <taxon>Embryophyta</taxon>
        <taxon>Tracheophyta</taxon>
        <taxon>Spermatophyta</taxon>
        <taxon>Magnoliopsida</taxon>
        <taxon>Liliopsida</taxon>
        <taxon>Poales</taxon>
        <taxon>Poaceae</taxon>
        <taxon>BOP clade</taxon>
        <taxon>Pooideae</taxon>
        <taxon>Triticodae</taxon>
        <taxon>Triticeae</taxon>
        <taxon>Triticinae</taxon>
        <taxon>Triticum</taxon>
    </lineage>
</organism>
<keyword evidence="2" id="KW-1185">Reference proteome</keyword>
<proteinExistence type="predicted"/>
<reference evidence="2" key="1">
    <citation type="journal article" date="2013" name="Nature">
        <title>Draft genome of the wheat A-genome progenitor Triticum urartu.</title>
        <authorList>
            <person name="Ling H.Q."/>
            <person name="Zhao S."/>
            <person name="Liu D."/>
            <person name="Wang J."/>
            <person name="Sun H."/>
            <person name="Zhang C."/>
            <person name="Fan H."/>
            <person name="Li D."/>
            <person name="Dong L."/>
            <person name="Tao Y."/>
            <person name="Gao C."/>
            <person name="Wu H."/>
            <person name="Li Y."/>
            <person name="Cui Y."/>
            <person name="Guo X."/>
            <person name="Zheng S."/>
            <person name="Wang B."/>
            <person name="Yu K."/>
            <person name="Liang Q."/>
            <person name="Yang W."/>
            <person name="Lou X."/>
            <person name="Chen J."/>
            <person name="Feng M."/>
            <person name="Jian J."/>
            <person name="Zhang X."/>
            <person name="Luo G."/>
            <person name="Jiang Y."/>
            <person name="Liu J."/>
            <person name="Wang Z."/>
            <person name="Sha Y."/>
            <person name="Zhang B."/>
            <person name="Wu H."/>
            <person name="Tang D."/>
            <person name="Shen Q."/>
            <person name="Xue P."/>
            <person name="Zou S."/>
            <person name="Wang X."/>
            <person name="Liu X."/>
            <person name="Wang F."/>
            <person name="Yang Y."/>
            <person name="An X."/>
            <person name="Dong Z."/>
            <person name="Zhang K."/>
            <person name="Zhang X."/>
            <person name="Luo M.C."/>
            <person name="Dvorak J."/>
            <person name="Tong Y."/>
            <person name="Wang J."/>
            <person name="Yang H."/>
            <person name="Li Z."/>
            <person name="Wang D."/>
            <person name="Zhang A."/>
            <person name="Wang J."/>
        </authorList>
    </citation>
    <scope>NUCLEOTIDE SEQUENCE</scope>
    <source>
        <strain evidence="2">cv. G1812</strain>
    </source>
</reference>
<dbReference type="EnsemblPlants" id="TuG1812G0300002274.01.T01">
    <property type="protein sequence ID" value="TuG1812G0300002274.01.T01.cds339697"/>
    <property type="gene ID" value="TuG1812G0300002274.01"/>
</dbReference>
<reference evidence="1" key="3">
    <citation type="submission" date="2022-06" db="UniProtKB">
        <authorList>
            <consortium name="EnsemblPlants"/>
        </authorList>
    </citation>
    <scope>IDENTIFICATION</scope>
</reference>
<name>A0A8R7PSL2_TRIUA</name>
<sequence>MFTLHMEVYVAEHSILETGMCLD</sequence>
<evidence type="ECO:0000313" key="2">
    <source>
        <dbReference type="Proteomes" id="UP000015106"/>
    </source>
</evidence>
<protein>
    <submittedName>
        <fullName evidence="1">Uncharacterized protein</fullName>
    </submittedName>
</protein>